<reference evidence="1" key="2">
    <citation type="submission" date="2025-09" db="UniProtKB">
        <authorList>
            <consortium name="Ensembl"/>
        </authorList>
    </citation>
    <scope>IDENTIFICATION</scope>
</reference>
<organism evidence="1 2">
    <name type="scientific">Panthera tigris altaica</name>
    <name type="common">Siberian tiger</name>
    <dbReference type="NCBI Taxonomy" id="74533"/>
    <lineage>
        <taxon>Eukaryota</taxon>
        <taxon>Metazoa</taxon>
        <taxon>Chordata</taxon>
        <taxon>Craniata</taxon>
        <taxon>Vertebrata</taxon>
        <taxon>Euteleostomi</taxon>
        <taxon>Mammalia</taxon>
        <taxon>Eutheria</taxon>
        <taxon>Laurasiatheria</taxon>
        <taxon>Carnivora</taxon>
        <taxon>Feliformia</taxon>
        <taxon>Felidae</taxon>
        <taxon>Pantherinae</taxon>
        <taxon>Panthera</taxon>
    </lineage>
</organism>
<protein>
    <submittedName>
        <fullName evidence="1">Uncharacterized protein</fullName>
    </submittedName>
</protein>
<keyword evidence="2" id="KW-1185">Reference proteome</keyword>
<dbReference type="GeneTree" id="ENSGT00390000010476"/>
<evidence type="ECO:0000313" key="1">
    <source>
        <dbReference type="Ensembl" id="ENSPTIP00000008866.1"/>
    </source>
</evidence>
<proteinExistence type="predicted"/>
<name>A0A8C9M635_PANTA</name>
<reference evidence="1" key="1">
    <citation type="submission" date="2025-08" db="UniProtKB">
        <authorList>
            <consortium name="Ensembl"/>
        </authorList>
    </citation>
    <scope>IDENTIFICATION</scope>
</reference>
<evidence type="ECO:0000313" key="2">
    <source>
        <dbReference type="Proteomes" id="UP000675900"/>
    </source>
</evidence>
<dbReference type="Proteomes" id="UP000675900">
    <property type="component" value="Unassembled WGS sequence"/>
</dbReference>
<dbReference type="AlphaFoldDB" id="A0A8C9M635"/>
<accession>A0A8C9M635</accession>
<sequence>MAHEKIHLRLFGEKCANQHQCRTAEEKKYSVSEKQLILWRLQESSTHHNSTDFKCMKQTFHLDMATRPHVATINSARCEHFMSAPALPLVQPGV</sequence>
<dbReference type="Ensembl" id="ENSPTIT00000012765.1">
    <property type="protein sequence ID" value="ENSPTIP00000008866.1"/>
    <property type="gene ID" value="ENSPTIG00000010114.1"/>
</dbReference>